<dbReference type="Gene3D" id="2.40.70.10">
    <property type="entry name" value="Acid Proteases"/>
    <property type="match status" value="1"/>
</dbReference>
<dbReference type="PANTHER" id="PTHR15503:SF40">
    <property type="match status" value="1"/>
</dbReference>
<dbReference type="AlphaFoldDB" id="A0A484KKY0"/>
<gene>
    <name evidence="2" type="ORF">CCAM_LOCUS7766</name>
</gene>
<feature type="domain" description="Ty3 transposon capsid-like protein" evidence="1">
    <location>
        <begin position="1"/>
        <end position="109"/>
    </location>
</feature>
<dbReference type="InterPro" id="IPR032567">
    <property type="entry name" value="RTL1-rel"/>
</dbReference>
<organism evidence="2 3">
    <name type="scientific">Cuscuta campestris</name>
    <dbReference type="NCBI Taxonomy" id="132261"/>
    <lineage>
        <taxon>Eukaryota</taxon>
        <taxon>Viridiplantae</taxon>
        <taxon>Streptophyta</taxon>
        <taxon>Embryophyta</taxon>
        <taxon>Tracheophyta</taxon>
        <taxon>Spermatophyta</taxon>
        <taxon>Magnoliopsida</taxon>
        <taxon>eudicotyledons</taxon>
        <taxon>Gunneridae</taxon>
        <taxon>Pentapetalae</taxon>
        <taxon>asterids</taxon>
        <taxon>lamiids</taxon>
        <taxon>Solanales</taxon>
        <taxon>Convolvulaceae</taxon>
        <taxon>Cuscuteae</taxon>
        <taxon>Cuscuta</taxon>
        <taxon>Cuscuta subgen. Grammica</taxon>
        <taxon>Cuscuta sect. Cleistogrammica</taxon>
    </lineage>
</organism>
<evidence type="ECO:0000313" key="2">
    <source>
        <dbReference type="EMBL" id="VFQ65990.1"/>
    </source>
</evidence>
<dbReference type="InterPro" id="IPR021109">
    <property type="entry name" value="Peptidase_aspartic_dom_sf"/>
</dbReference>
<protein>
    <recommendedName>
        <fullName evidence="1">Ty3 transposon capsid-like protein domain-containing protein</fullName>
    </recommendedName>
</protein>
<keyword evidence="3" id="KW-1185">Reference proteome</keyword>
<reference evidence="2 3" key="1">
    <citation type="submission" date="2018-04" db="EMBL/GenBank/DDBJ databases">
        <authorList>
            <person name="Vogel A."/>
        </authorList>
    </citation>
    <scope>NUCLEOTIDE SEQUENCE [LARGE SCALE GENOMIC DNA]</scope>
</reference>
<dbReference type="Pfam" id="PF08284">
    <property type="entry name" value="RVP_2"/>
    <property type="match status" value="1"/>
</dbReference>
<dbReference type="CDD" id="cd00303">
    <property type="entry name" value="retropepsin_like"/>
    <property type="match status" value="1"/>
</dbReference>
<dbReference type="InterPro" id="IPR045358">
    <property type="entry name" value="Ty3_capsid"/>
</dbReference>
<evidence type="ECO:0000313" key="3">
    <source>
        <dbReference type="Proteomes" id="UP000595140"/>
    </source>
</evidence>
<dbReference type="OrthoDB" id="1302771at2759"/>
<evidence type="ECO:0000259" key="1">
    <source>
        <dbReference type="Pfam" id="PF19259"/>
    </source>
</evidence>
<dbReference type="Pfam" id="PF19259">
    <property type="entry name" value="Ty3_capsid"/>
    <property type="match status" value="1"/>
</dbReference>
<dbReference type="EMBL" id="OOIL02000506">
    <property type="protein sequence ID" value="VFQ65990.1"/>
    <property type="molecule type" value="Genomic_DNA"/>
</dbReference>
<dbReference type="SUPFAM" id="SSF50630">
    <property type="entry name" value="Acid proteases"/>
    <property type="match status" value="1"/>
</dbReference>
<sequence length="491" mass="55483">MIGKAEVWYHSYTIGRANIAWEDFVVDVSTRFKDELGSKIVEEFNKLQQMGNLEDYIDRFEELRACLLQKNPLLLGDHFLDSFIGGLKPHLKAFARALKPRTLDEAIDYGRCQEETVSAIKGQEKGIKSKFTKKGILPTPVAKPVSSVPIATQPKFILAAIRAEKIAKGLCYYCDKPFEKGHKCSGRGTQLFLVEVPVDLEIEELDSQDSAYQVESDNPLISVNAISGNQGFQTMRVTGYYGLKPLHILIDSGSTHNFLDISLAKKLGCTIDSIAAKSVIVADGNQLQCKFMCLGFEWRLQRTTYQSDMLLIPLGGCEMVLGVQWLSMLGPVKWDFSKLEMDFSYKGHRQVLRGMKHQVAEARPNNLTKILNNSSQLCLLHIYTSCEDNTSKQQENTSEGTPILMQELLEEYEDLFQEPRGLPPYRGVFDHTIPLQPNASPKSYAWHSLPLILHCSKTLKEVGRMTPHFKDLYKTYSKTYQYTIILGKMTS</sequence>
<dbReference type="PANTHER" id="PTHR15503">
    <property type="entry name" value="LDOC1 RELATED"/>
    <property type="match status" value="1"/>
</dbReference>
<dbReference type="Proteomes" id="UP000595140">
    <property type="component" value="Unassembled WGS sequence"/>
</dbReference>
<proteinExistence type="predicted"/>
<name>A0A484KKY0_9ASTE</name>
<accession>A0A484KKY0</accession>